<dbReference type="CDD" id="cd00167">
    <property type="entry name" value="SANT"/>
    <property type="match status" value="2"/>
</dbReference>
<evidence type="ECO:0000313" key="10">
    <source>
        <dbReference type="EMBL" id="AXF54211.1"/>
    </source>
</evidence>
<dbReference type="EMBL" id="MG014209">
    <property type="protein sequence ID" value="AXF54211.1"/>
    <property type="molecule type" value="mRNA"/>
</dbReference>
<reference evidence="10" key="1">
    <citation type="submission" date="2017-09" db="EMBL/GenBank/DDBJ databases">
        <title>Direct Submission.</title>
        <authorList>
            <person name="Liu J.T."/>
            <person name="Zhu H.S."/>
            <person name="Wen Q.F."/>
        </authorList>
    </citation>
    <scope>NUCLEOTIDE SEQUENCE</scope>
</reference>
<dbReference type="GO" id="GO:0003677">
    <property type="term" value="F:DNA binding"/>
    <property type="evidence" value="ECO:0007669"/>
    <property type="project" value="UniProtKB-KW"/>
</dbReference>
<keyword evidence="3" id="KW-0805">Transcription regulation</keyword>
<feature type="compositionally biased region" description="Basic and acidic residues" evidence="7">
    <location>
        <begin position="149"/>
        <end position="161"/>
    </location>
</feature>
<dbReference type="InterPro" id="IPR001005">
    <property type="entry name" value="SANT/Myb"/>
</dbReference>
<dbReference type="PANTHER" id="PTHR47994">
    <property type="entry name" value="F14D16.11-RELATED"/>
    <property type="match status" value="1"/>
</dbReference>
<proteinExistence type="evidence at transcript level"/>
<keyword evidence="4" id="KW-0238">DNA-binding</keyword>
<evidence type="ECO:0000256" key="6">
    <source>
        <dbReference type="ARBA" id="ARBA00023242"/>
    </source>
</evidence>
<dbReference type="PROSITE" id="PS50090">
    <property type="entry name" value="MYB_LIKE"/>
    <property type="match status" value="2"/>
</dbReference>
<name>A0A345BTF4_CUCPE</name>
<evidence type="ECO:0000256" key="1">
    <source>
        <dbReference type="ARBA" id="ARBA00004123"/>
    </source>
</evidence>
<keyword evidence="5" id="KW-0804">Transcription</keyword>
<dbReference type="AlphaFoldDB" id="A0A345BTF4"/>
<feature type="domain" description="Myb-like" evidence="8">
    <location>
        <begin position="61"/>
        <end position="111"/>
    </location>
</feature>
<evidence type="ECO:0000256" key="3">
    <source>
        <dbReference type="ARBA" id="ARBA00023015"/>
    </source>
</evidence>
<dbReference type="FunFam" id="1.10.10.60:FF:000011">
    <property type="entry name" value="Myb transcription factor"/>
    <property type="match status" value="1"/>
</dbReference>
<keyword evidence="6" id="KW-0539">Nucleus</keyword>
<evidence type="ECO:0000256" key="7">
    <source>
        <dbReference type="SAM" id="MobiDB-lite"/>
    </source>
</evidence>
<dbReference type="InterPro" id="IPR015495">
    <property type="entry name" value="Myb_TF_plants"/>
</dbReference>
<dbReference type="Pfam" id="PF00249">
    <property type="entry name" value="Myb_DNA-binding"/>
    <property type="match status" value="2"/>
</dbReference>
<evidence type="ECO:0000256" key="2">
    <source>
        <dbReference type="ARBA" id="ARBA00022737"/>
    </source>
</evidence>
<feature type="domain" description="HTH myb-type" evidence="9">
    <location>
        <begin position="12"/>
        <end position="60"/>
    </location>
</feature>
<dbReference type="SUPFAM" id="SSF46689">
    <property type="entry name" value="Homeodomain-like"/>
    <property type="match status" value="1"/>
</dbReference>
<keyword evidence="2" id="KW-0677">Repeat</keyword>
<accession>A0A345BTF4</accession>
<protein>
    <submittedName>
        <fullName evidence="10">MYB6</fullName>
    </submittedName>
</protein>
<dbReference type="PANTHER" id="PTHR47994:SF5">
    <property type="entry name" value="F14D16.11-RELATED"/>
    <property type="match status" value="1"/>
</dbReference>
<sequence>MATHSALQAVQRRGPWLQEEDRRLTMFVTRMGERKWDSIAKASGLERSGKSCRFRWLNYLRPNLKRDRINSKEEEIIMKLHKKWGNKWSRIARWLPGRTDNEIKNYWNTHIKRKLLSRGIDPTTHRAIIDPSPATTISFTSNSAVEDQEDRKKQVNDSSPTEKRHLLDLNLDLKISPPYPVAAGAATTKNEGRNSLCFSCSLGFENSKDCSCGNGKNNIIASSDNSKGFDFLGLKSCVLDCRTLEIK</sequence>
<evidence type="ECO:0000259" key="8">
    <source>
        <dbReference type="PROSITE" id="PS50090"/>
    </source>
</evidence>
<dbReference type="SMART" id="SM00717">
    <property type="entry name" value="SANT"/>
    <property type="match status" value="2"/>
</dbReference>
<evidence type="ECO:0000256" key="5">
    <source>
        <dbReference type="ARBA" id="ARBA00023163"/>
    </source>
</evidence>
<evidence type="ECO:0000259" key="9">
    <source>
        <dbReference type="PROSITE" id="PS51294"/>
    </source>
</evidence>
<dbReference type="InterPro" id="IPR017930">
    <property type="entry name" value="Myb_dom"/>
</dbReference>
<dbReference type="PROSITE" id="PS51294">
    <property type="entry name" value="HTH_MYB"/>
    <property type="match status" value="2"/>
</dbReference>
<dbReference type="Gene3D" id="1.10.10.60">
    <property type="entry name" value="Homeodomain-like"/>
    <property type="match status" value="2"/>
</dbReference>
<organism evidence="10">
    <name type="scientific">Cucurbita pepo</name>
    <name type="common">Vegetable marrow</name>
    <name type="synonym">Summer squash</name>
    <dbReference type="NCBI Taxonomy" id="3663"/>
    <lineage>
        <taxon>Eukaryota</taxon>
        <taxon>Viridiplantae</taxon>
        <taxon>Streptophyta</taxon>
        <taxon>Embryophyta</taxon>
        <taxon>Tracheophyta</taxon>
        <taxon>Spermatophyta</taxon>
        <taxon>Magnoliopsida</taxon>
        <taxon>eudicotyledons</taxon>
        <taxon>Gunneridae</taxon>
        <taxon>Pentapetalae</taxon>
        <taxon>rosids</taxon>
        <taxon>fabids</taxon>
        <taxon>Cucurbitales</taxon>
        <taxon>Cucurbitaceae</taxon>
        <taxon>Cucurbiteae</taxon>
        <taxon>Cucurbita</taxon>
    </lineage>
</organism>
<evidence type="ECO:0000256" key="4">
    <source>
        <dbReference type="ARBA" id="ARBA00023125"/>
    </source>
</evidence>
<feature type="domain" description="HTH myb-type" evidence="9">
    <location>
        <begin position="61"/>
        <end position="115"/>
    </location>
</feature>
<feature type="domain" description="Myb-like" evidence="8">
    <location>
        <begin position="8"/>
        <end position="60"/>
    </location>
</feature>
<dbReference type="InterPro" id="IPR009057">
    <property type="entry name" value="Homeodomain-like_sf"/>
</dbReference>
<dbReference type="GO" id="GO:0005634">
    <property type="term" value="C:nucleus"/>
    <property type="evidence" value="ECO:0007669"/>
    <property type="project" value="UniProtKB-SubCell"/>
</dbReference>
<feature type="region of interest" description="Disordered" evidence="7">
    <location>
        <begin position="142"/>
        <end position="161"/>
    </location>
</feature>
<comment type="subcellular location">
    <subcellularLocation>
        <location evidence="1">Nucleus</location>
    </subcellularLocation>
</comment>